<protein>
    <submittedName>
        <fullName evidence="2">Uncharacterized protein</fullName>
    </submittedName>
</protein>
<evidence type="ECO:0000256" key="1">
    <source>
        <dbReference type="SAM" id="MobiDB-lite"/>
    </source>
</evidence>
<dbReference type="EMBL" id="JARKIE010000171">
    <property type="protein sequence ID" value="KAJ7671838.1"/>
    <property type="molecule type" value="Genomic_DNA"/>
</dbReference>
<comment type="caution">
    <text evidence="2">The sequence shown here is derived from an EMBL/GenBank/DDBJ whole genome shotgun (WGS) entry which is preliminary data.</text>
</comment>
<sequence length="249" mass="26882">MDVTLAHRIRPCRPTPGHEDCFDSGKWRALNTHVMDVASPTFFTSSFPDSLPFLRWPSSPAGDMTCSYGYRLLCLLSVLYDPPPARLLLLPPLALLPPPRTPLGTLQARIRLFSRTTSPSPAGSPPPHRGHDSVLPYLDTILLHDCSSAADTAQFFLARIRPSSPAADMTRLDTSSTPFTPSGCTLSSSCASPPSSAGPRPPPQISPTLVSLAPHLLPNGITIVSPSTTTCITSVPPSLYHHQFRTFYS</sequence>
<feature type="compositionally biased region" description="Polar residues" evidence="1">
    <location>
        <begin position="172"/>
        <end position="186"/>
    </location>
</feature>
<organism evidence="2 3">
    <name type="scientific">Mycena rosella</name>
    <name type="common">Pink bonnet</name>
    <name type="synonym">Agaricus rosellus</name>
    <dbReference type="NCBI Taxonomy" id="1033263"/>
    <lineage>
        <taxon>Eukaryota</taxon>
        <taxon>Fungi</taxon>
        <taxon>Dikarya</taxon>
        <taxon>Basidiomycota</taxon>
        <taxon>Agaricomycotina</taxon>
        <taxon>Agaricomycetes</taxon>
        <taxon>Agaricomycetidae</taxon>
        <taxon>Agaricales</taxon>
        <taxon>Marasmiineae</taxon>
        <taxon>Mycenaceae</taxon>
        <taxon>Mycena</taxon>
    </lineage>
</organism>
<feature type="region of interest" description="Disordered" evidence="1">
    <location>
        <begin position="167"/>
        <end position="206"/>
    </location>
</feature>
<dbReference type="AlphaFoldDB" id="A0AAD7CZR4"/>
<proteinExistence type="predicted"/>
<accession>A0AAD7CZR4</accession>
<feature type="compositionally biased region" description="Low complexity" evidence="1">
    <location>
        <begin position="187"/>
        <end position="198"/>
    </location>
</feature>
<evidence type="ECO:0000313" key="3">
    <source>
        <dbReference type="Proteomes" id="UP001221757"/>
    </source>
</evidence>
<reference evidence="2" key="1">
    <citation type="submission" date="2023-03" db="EMBL/GenBank/DDBJ databases">
        <title>Massive genome expansion in bonnet fungi (Mycena s.s.) driven by repeated elements and novel gene families across ecological guilds.</title>
        <authorList>
            <consortium name="Lawrence Berkeley National Laboratory"/>
            <person name="Harder C.B."/>
            <person name="Miyauchi S."/>
            <person name="Viragh M."/>
            <person name="Kuo A."/>
            <person name="Thoen E."/>
            <person name="Andreopoulos B."/>
            <person name="Lu D."/>
            <person name="Skrede I."/>
            <person name="Drula E."/>
            <person name="Henrissat B."/>
            <person name="Morin E."/>
            <person name="Kohler A."/>
            <person name="Barry K."/>
            <person name="LaButti K."/>
            <person name="Morin E."/>
            <person name="Salamov A."/>
            <person name="Lipzen A."/>
            <person name="Mereny Z."/>
            <person name="Hegedus B."/>
            <person name="Baldrian P."/>
            <person name="Stursova M."/>
            <person name="Weitz H."/>
            <person name="Taylor A."/>
            <person name="Grigoriev I.V."/>
            <person name="Nagy L.G."/>
            <person name="Martin F."/>
            <person name="Kauserud H."/>
        </authorList>
    </citation>
    <scope>NUCLEOTIDE SEQUENCE</scope>
    <source>
        <strain evidence="2">CBHHK067</strain>
    </source>
</reference>
<keyword evidence="3" id="KW-1185">Reference proteome</keyword>
<gene>
    <name evidence="2" type="ORF">B0H17DRAFT_1208896</name>
</gene>
<dbReference type="Proteomes" id="UP001221757">
    <property type="component" value="Unassembled WGS sequence"/>
</dbReference>
<evidence type="ECO:0000313" key="2">
    <source>
        <dbReference type="EMBL" id="KAJ7671838.1"/>
    </source>
</evidence>
<name>A0AAD7CZR4_MYCRO</name>